<feature type="transmembrane region" description="Helical" evidence="1">
    <location>
        <begin position="20"/>
        <end position="38"/>
    </location>
</feature>
<proteinExistence type="predicted"/>
<accession>A0ABP1QZQ2</accession>
<keyword evidence="1" id="KW-0472">Membrane</keyword>
<dbReference type="EMBL" id="CAXLJM020000051">
    <property type="protein sequence ID" value="CAL8115982.1"/>
    <property type="molecule type" value="Genomic_DNA"/>
</dbReference>
<gene>
    <name evidence="2" type="ORF">ODALV1_LOCUS17103</name>
</gene>
<comment type="caution">
    <text evidence="2">The sequence shown here is derived from an EMBL/GenBank/DDBJ whole genome shotgun (WGS) entry which is preliminary data.</text>
</comment>
<reference evidence="2 3" key="1">
    <citation type="submission" date="2024-08" db="EMBL/GenBank/DDBJ databases">
        <authorList>
            <person name="Cucini C."/>
            <person name="Frati F."/>
        </authorList>
    </citation>
    <scope>NUCLEOTIDE SEQUENCE [LARGE SCALE GENOMIC DNA]</scope>
</reference>
<evidence type="ECO:0000313" key="2">
    <source>
        <dbReference type="EMBL" id="CAL8115982.1"/>
    </source>
</evidence>
<evidence type="ECO:0000256" key="1">
    <source>
        <dbReference type="SAM" id="Phobius"/>
    </source>
</evidence>
<evidence type="ECO:0000313" key="3">
    <source>
        <dbReference type="Proteomes" id="UP001642540"/>
    </source>
</evidence>
<keyword evidence="1" id="KW-0812">Transmembrane</keyword>
<organism evidence="2 3">
    <name type="scientific">Orchesella dallaii</name>
    <dbReference type="NCBI Taxonomy" id="48710"/>
    <lineage>
        <taxon>Eukaryota</taxon>
        <taxon>Metazoa</taxon>
        <taxon>Ecdysozoa</taxon>
        <taxon>Arthropoda</taxon>
        <taxon>Hexapoda</taxon>
        <taxon>Collembola</taxon>
        <taxon>Entomobryomorpha</taxon>
        <taxon>Entomobryoidea</taxon>
        <taxon>Orchesellidae</taxon>
        <taxon>Orchesellinae</taxon>
        <taxon>Orchesella</taxon>
    </lineage>
</organism>
<keyword evidence="3" id="KW-1185">Reference proteome</keyword>
<keyword evidence="1" id="KW-1133">Transmembrane helix</keyword>
<protein>
    <submittedName>
        <fullName evidence="2">Uncharacterized protein</fullName>
    </submittedName>
</protein>
<name>A0ABP1QZQ2_9HEXA</name>
<sequence>MVQWSLKMGVPHSTIPESGLPTVLLAMVNLLVLLIWACSSGGIDKRWSDAVKRSKGPTKIVTVISGGIGMIRPF</sequence>
<dbReference type="Proteomes" id="UP001642540">
    <property type="component" value="Unassembled WGS sequence"/>
</dbReference>